<name>A0A1B8TY38_9FLAO</name>
<protein>
    <recommendedName>
        <fullName evidence="3">DUF4259 domain-containing protein</fullName>
    </recommendedName>
</protein>
<dbReference type="AlphaFoldDB" id="A0A1B8TY38"/>
<sequence>MGTWGPAIFSDDLACDIRNDFKELIGDGFDSEQATSALIKEHQDSINDSDESSVFWFALADTQWKTGRLIDIVLKKTLEIIEFGSDLERWKEDPKNLKKRKVAITKLKQQLLTEQPKEKRIPKIYREESIFNIGDIFSYKSKLEKKALFRVIGIHQDKGGRFSVCELLDWFEKELPIKNGLLSKGKIDTNKLSKLKVRTFENEKKQFMLGEITTKYKPKDEWFELITTKSKPHQKDTGYSVIFWRNLDKLLINEFEK</sequence>
<dbReference type="OrthoDB" id="362700at2"/>
<dbReference type="KEGG" id="pob:LPB03_04030"/>
<gene>
    <name evidence="1" type="ORF">LPB3_08465</name>
</gene>
<proteinExistence type="predicted"/>
<accession>A0A1B8TY38</accession>
<evidence type="ECO:0008006" key="3">
    <source>
        <dbReference type="Google" id="ProtNLM"/>
    </source>
</evidence>
<reference evidence="2" key="1">
    <citation type="submission" date="2016-02" db="EMBL/GenBank/DDBJ databases">
        <authorList>
            <person name="Shin S.-K."/>
            <person name="Yi H."/>
            <person name="Kim E."/>
        </authorList>
    </citation>
    <scope>NUCLEOTIDE SEQUENCE [LARGE SCALE GENOMIC DNA]</scope>
    <source>
        <strain evidence="2">LPB0003</strain>
    </source>
</reference>
<evidence type="ECO:0000313" key="2">
    <source>
        <dbReference type="Proteomes" id="UP000092584"/>
    </source>
</evidence>
<dbReference type="Proteomes" id="UP000092584">
    <property type="component" value="Unassembled WGS sequence"/>
</dbReference>
<comment type="caution">
    <text evidence="1">The sequence shown here is derived from an EMBL/GenBank/DDBJ whole genome shotgun (WGS) entry which is preliminary data.</text>
</comment>
<evidence type="ECO:0000313" key="1">
    <source>
        <dbReference type="EMBL" id="OBY64409.1"/>
    </source>
</evidence>
<dbReference type="EMBL" id="LSFM01000022">
    <property type="protein sequence ID" value="OBY64409.1"/>
    <property type="molecule type" value="Genomic_DNA"/>
</dbReference>
<organism evidence="1 2">
    <name type="scientific">Polaribacter vadi</name>
    <dbReference type="NCBI Taxonomy" id="1774273"/>
    <lineage>
        <taxon>Bacteria</taxon>
        <taxon>Pseudomonadati</taxon>
        <taxon>Bacteroidota</taxon>
        <taxon>Flavobacteriia</taxon>
        <taxon>Flavobacteriales</taxon>
        <taxon>Flavobacteriaceae</taxon>
    </lineage>
</organism>
<dbReference type="RefSeq" id="WP_065319157.1">
    <property type="nucleotide sequence ID" value="NZ_CP017477.1"/>
</dbReference>
<keyword evidence="2" id="KW-1185">Reference proteome</keyword>